<feature type="chain" id="PRO_5043123099" evidence="1">
    <location>
        <begin position="23"/>
        <end position="134"/>
    </location>
</feature>
<dbReference type="InterPro" id="IPR045860">
    <property type="entry name" value="Snake_toxin-like_sf"/>
</dbReference>
<dbReference type="AlphaFoldDB" id="A0A0N4VNQ1"/>
<sequence>MNFYANWWLGYAVLLQATFVFPQDYLMDLKYDLGKDFEPAKCNGTKEDCTKLVKCRYTSNDKIPACVYILAHEVNKSAKVPGHILQGCFNVDERLKEMCSQNECRTSKSADSPKESYYCCCNTSRCNKVISFTA</sequence>
<organism evidence="4">
    <name type="scientific">Enterobius vermicularis</name>
    <name type="common">Human pinworm</name>
    <dbReference type="NCBI Taxonomy" id="51028"/>
    <lineage>
        <taxon>Eukaryota</taxon>
        <taxon>Metazoa</taxon>
        <taxon>Ecdysozoa</taxon>
        <taxon>Nematoda</taxon>
        <taxon>Chromadorea</taxon>
        <taxon>Rhabditida</taxon>
        <taxon>Spirurina</taxon>
        <taxon>Oxyuridomorpha</taxon>
        <taxon>Oxyuroidea</taxon>
        <taxon>Oxyuridae</taxon>
        <taxon>Enterobius</taxon>
    </lineage>
</organism>
<dbReference type="Gene3D" id="2.10.60.10">
    <property type="entry name" value="CD59"/>
    <property type="match status" value="1"/>
</dbReference>
<evidence type="ECO:0000313" key="3">
    <source>
        <dbReference type="Proteomes" id="UP000274131"/>
    </source>
</evidence>
<evidence type="ECO:0000313" key="2">
    <source>
        <dbReference type="EMBL" id="VDD97046.1"/>
    </source>
</evidence>
<keyword evidence="3" id="KW-1185">Reference proteome</keyword>
<dbReference type="WBParaSite" id="EVEC_0001261901-mRNA-1">
    <property type="protein sequence ID" value="EVEC_0001261901-mRNA-1"/>
    <property type="gene ID" value="EVEC_0001261901"/>
</dbReference>
<dbReference type="SUPFAM" id="SSF57302">
    <property type="entry name" value="Snake toxin-like"/>
    <property type="match status" value="1"/>
</dbReference>
<name>A0A0N4VNQ1_ENTVE</name>
<dbReference type="Proteomes" id="UP000274131">
    <property type="component" value="Unassembled WGS sequence"/>
</dbReference>
<protein>
    <submittedName>
        <fullName evidence="4">Activin_recp domain-containing protein</fullName>
    </submittedName>
</protein>
<feature type="signal peptide" evidence="1">
    <location>
        <begin position="1"/>
        <end position="22"/>
    </location>
</feature>
<reference evidence="2 3" key="2">
    <citation type="submission" date="2018-10" db="EMBL/GenBank/DDBJ databases">
        <authorList>
            <consortium name="Pathogen Informatics"/>
        </authorList>
    </citation>
    <scope>NUCLEOTIDE SEQUENCE [LARGE SCALE GENOMIC DNA]</scope>
</reference>
<evidence type="ECO:0000313" key="4">
    <source>
        <dbReference type="WBParaSite" id="EVEC_0001261901-mRNA-1"/>
    </source>
</evidence>
<dbReference type="EMBL" id="UXUI01012715">
    <property type="protein sequence ID" value="VDD97046.1"/>
    <property type="molecule type" value="Genomic_DNA"/>
</dbReference>
<accession>A0A0N4VNQ1</accession>
<reference evidence="4" key="1">
    <citation type="submission" date="2017-02" db="UniProtKB">
        <authorList>
            <consortium name="WormBaseParasite"/>
        </authorList>
    </citation>
    <scope>IDENTIFICATION</scope>
</reference>
<evidence type="ECO:0000256" key="1">
    <source>
        <dbReference type="SAM" id="SignalP"/>
    </source>
</evidence>
<gene>
    <name evidence="2" type="ORF">EVEC_LOCUS11797</name>
</gene>
<proteinExistence type="predicted"/>
<keyword evidence="1" id="KW-0732">Signal</keyword>